<dbReference type="PROSITE" id="PS50966">
    <property type="entry name" value="ZF_SWIM"/>
    <property type="match status" value="1"/>
</dbReference>
<feature type="domain" description="SWIM-type" evidence="7">
    <location>
        <begin position="654"/>
        <end position="690"/>
    </location>
</feature>
<proteinExistence type="inferred from homology"/>
<dbReference type="AlphaFoldDB" id="A0A6P6WL26"/>
<dbReference type="RefSeq" id="XP_027116163.1">
    <property type="nucleotide sequence ID" value="XM_027260362.1"/>
</dbReference>
<dbReference type="RefSeq" id="XP_071937874.1">
    <property type="nucleotide sequence ID" value="XM_072081773.1"/>
</dbReference>
<organism evidence="8 10">
    <name type="scientific">Coffea arabica</name>
    <name type="common">Arabian coffee</name>
    <dbReference type="NCBI Taxonomy" id="13443"/>
    <lineage>
        <taxon>Eukaryota</taxon>
        <taxon>Viridiplantae</taxon>
        <taxon>Streptophyta</taxon>
        <taxon>Embryophyta</taxon>
        <taxon>Tracheophyta</taxon>
        <taxon>Spermatophyta</taxon>
        <taxon>Magnoliopsida</taxon>
        <taxon>eudicotyledons</taxon>
        <taxon>Gunneridae</taxon>
        <taxon>Pentapetalae</taxon>
        <taxon>asterids</taxon>
        <taxon>lamiids</taxon>
        <taxon>Gentianales</taxon>
        <taxon>Rubiaceae</taxon>
        <taxon>Ixoroideae</taxon>
        <taxon>Gardenieae complex</taxon>
        <taxon>Bertiereae - Coffeeae clade</taxon>
        <taxon>Coffeeae</taxon>
        <taxon>Coffea</taxon>
    </lineage>
</organism>
<evidence type="ECO:0000256" key="5">
    <source>
        <dbReference type="PROSITE-ProRule" id="PRU00325"/>
    </source>
</evidence>
<dbReference type="GO" id="GO:0008270">
    <property type="term" value="F:zinc ion binding"/>
    <property type="evidence" value="ECO:0007669"/>
    <property type="project" value="UniProtKB-UniRule"/>
</dbReference>
<evidence type="ECO:0000313" key="13">
    <source>
        <dbReference type="RefSeq" id="XP_071937871.1"/>
    </source>
</evidence>
<evidence type="ECO:0000313" key="17">
    <source>
        <dbReference type="RefSeq" id="XP_071937875.1"/>
    </source>
</evidence>
<dbReference type="RefSeq" id="XP_027116166.1">
    <property type="nucleotide sequence ID" value="XM_027260365.1"/>
</dbReference>
<evidence type="ECO:0000313" key="8">
    <source>
        <dbReference type="Proteomes" id="UP001652660"/>
    </source>
</evidence>
<dbReference type="RefSeq" id="XP_027116164.1">
    <property type="nucleotide sequence ID" value="XM_027260363.1"/>
</dbReference>
<evidence type="ECO:0000313" key="18">
    <source>
        <dbReference type="RefSeq" id="XP_071937876.1"/>
    </source>
</evidence>
<gene>
    <name evidence="9 10 11 12 13 14 15 16 17 18" type="primary">LOC113734048</name>
</gene>
<evidence type="ECO:0000313" key="12">
    <source>
        <dbReference type="RefSeq" id="XP_027116167.1"/>
    </source>
</evidence>
<dbReference type="InterPro" id="IPR031052">
    <property type="entry name" value="FHY3/FAR1"/>
</dbReference>
<evidence type="ECO:0000313" key="9">
    <source>
        <dbReference type="RefSeq" id="XP_027116163.1"/>
    </source>
</evidence>
<keyword evidence="3 5" id="KW-0863">Zinc-finger</keyword>
<dbReference type="RefSeq" id="XP_071937873.1">
    <property type="nucleotide sequence ID" value="XM_072081772.1"/>
</dbReference>
<dbReference type="InterPro" id="IPR006564">
    <property type="entry name" value="Znf_PMZ"/>
</dbReference>
<sequence>MSREELGNAITVRGKPIALMVVKANGHRDDEGESKLEPHVGLEFDSAEDAQEFYNLYATQVGFRIRIGQLYRSRVDGSVISRRFVCSKEGFQTNSRTGCPAFIRVQKADSGKWVLANINKEHNHELELPGEICPSRIQRKSLPNPRTTAVISTRTGIRSHEEEGPSGVVDAKRLKHDEFRGEPADEPYKGLEFTSANEAYQFYCTFAASTGFRVRIGQLFRSKHDGSITSRRFVCSKEGHQHPSRVGCGAFMRIQRQETGRWVVDRLQKEHNHEFDTATDASQRTTSVTKGFREEVISGLENLDLVETNGGLSLVKRGRESNIGSDWYNVLLEYFQSRQAEDTGFFYAVEIDNGKAMSIFWADARSRFSCTQFGDAIVFDTGYRRGSYSMPFASFVGVNHHRQPVLLGCALIADESEESFTWVFQAWLRAMSGRCPVSIIADQDKAITYSIANIFPGTHHRFSSWQMLAKEQENLGALLSLNSEFKYEFEACISQSQTASEFDSAWNVLINNYNLKESTWLKEMYRMRKSWVPLYIKGTFFAGIPVDGSIKSYFGTVLTAHTPLNEFVIRYEKAVEQRREDERKEDFNSFNLQAVLHTKDPIEEQCRRLYTIIMFKVFQKELLECYSYAGIKMNVEGAISRYIVQKCGNGDERNTVAFNASNLNISCSCKLFEFEGVLCRHALKVFQIMNIRELPSRYVLHRWTKNAKYGILRDIDSGGGSQDLKALMLWSLREEARNYIDAGAASLERYKLAFEIMQEGRRNLCWQN</sequence>
<dbReference type="GeneID" id="113734048"/>
<dbReference type="Pfam" id="PF04434">
    <property type="entry name" value="SWIM"/>
    <property type="match status" value="1"/>
</dbReference>
<evidence type="ECO:0000256" key="3">
    <source>
        <dbReference type="ARBA" id="ARBA00022771"/>
    </source>
</evidence>
<dbReference type="RefSeq" id="XP_071937875.1">
    <property type="nucleotide sequence ID" value="XM_072081774.1"/>
</dbReference>
<dbReference type="InterPro" id="IPR004330">
    <property type="entry name" value="FAR1_DNA_bnd_dom"/>
</dbReference>
<dbReference type="RefSeq" id="XP_071937872.1">
    <property type="nucleotide sequence ID" value="XM_072081771.1"/>
</dbReference>
<comment type="subcellular location">
    <subcellularLocation>
        <location evidence="6">Nucleus</location>
    </subcellularLocation>
</comment>
<dbReference type="PANTHER" id="PTHR31669:SF149">
    <property type="entry name" value="PROTEIN FAR1-RELATED SEQUENCE 12-RELATED"/>
    <property type="match status" value="1"/>
</dbReference>
<evidence type="ECO:0000256" key="4">
    <source>
        <dbReference type="ARBA" id="ARBA00022833"/>
    </source>
</evidence>
<evidence type="ECO:0000313" key="11">
    <source>
        <dbReference type="RefSeq" id="XP_027116166.1"/>
    </source>
</evidence>
<evidence type="ECO:0000256" key="2">
    <source>
        <dbReference type="ARBA" id="ARBA00022723"/>
    </source>
</evidence>
<dbReference type="InterPro" id="IPR018289">
    <property type="entry name" value="MULE_transposase_dom"/>
</dbReference>
<reference evidence="8" key="1">
    <citation type="journal article" date="2025" name="Foods">
        <title>Unveiling the Microbial Signatures of Arabica Coffee Cherries: Insights into Ripeness Specific Diversity, Functional Traits, and Implications for Quality and Safety.</title>
        <authorList>
            <consortium name="RefSeq"/>
            <person name="Tenea G.N."/>
            <person name="Cifuentes V."/>
            <person name="Reyes P."/>
            <person name="Cevallos-Vallejos M."/>
        </authorList>
    </citation>
    <scope>NUCLEOTIDE SEQUENCE [LARGE SCALE GENOMIC DNA]</scope>
</reference>
<evidence type="ECO:0000313" key="14">
    <source>
        <dbReference type="RefSeq" id="XP_071937872.1"/>
    </source>
</evidence>
<protein>
    <recommendedName>
        <fullName evidence="6">Protein FAR1-RELATED SEQUENCE</fullName>
    </recommendedName>
</protein>
<dbReference type="Proteomes" id="UP001652660">
    <property type="component" value="Chromosome 3c"/>
</dbReference>
<dbReference type="RefSeq" id="XP_071937871.1">
    <property type="nucleotide sequence ID" value="XM_072081770.1"/>
</dbReference>
<comment type="similarity">
    <text evidence="1 6">Belongs to the FHY3/FAR1 family.</text>
</comment>
<accession>A0A6P6WL26</accession>
<name>A0A6P6WL26_COFAR</name>
<evidence type="ECO:0000313" key="10">
    <source>
        <dbReference type="RefSeq" id="XP_027116164.1"/>
    </source>
</evidence>
<dbReference type="SMART" id="SM00575">
    <property type="entry name" value="ZnF_PMZ"/>
    <property type="match status" value="1"/>
</dbReference>
<evidence type="ECO:0000313" key="16">
    <source>
        <dbReference type="RefSeq" id="XP_071937874.1"/>
    </source>
</evidence>
<dbReference type="RefSeq" id="XP_027116167.1">
    <property type="nucleotide sequence ID" value="XM_027260366.1"/>
</dbReference>
<evidence type="ECO:0000256" key="6">
    <source>
        <dbReference type="RuleBase" id="RU367018"/>
    </source>
</evidence>
<dbReference type="InterPro" id="IPR007527">
    <property type="entry name" value="Znf_SWIM"/>
</dbReference>
<dbReference type="OrthoDB" id="1841386at2759"/>
<evidence type="ECO:0000259" key="7">
    <source>
        <dbReference type="PROSITE" id="PS50966"/>
    </source>
</evidence>
<comment type="function">
    <text evidence="6">Putative transcription activator involved in regulating light control of development.</text>
</comment>
<evidence type="ECO:0000256" key="1">
    <source>
        <dbReference type="ARBA" id="ARBA00005889"/>
    </source>
</evidence>
<dbReference type="RefSeq" id="XP_071937876.1">
    <property type="nucleotide sequence ID" value="XM_072081775.1"/>
</dbReference>
<reference evidence="9 10" key="2">
    <citation type="submission" date="2025-04" db="UniProtKB">
        <authorList>
            <consortium name="RefSeq"/>
        </authorList>
    </citation>
    <scope>IDENTIFICATION</scope>
    <source>
        <tissue evidence="9 10">Leaves</tissue>
    </source>
</reference>
<keyword evidence="6" id="KW-0539">Nucleus</keyword>
<dbReference type="GO" id="GO:0006355">
    <property type="term" value="P:regulation of DNA-templated transcription"/>
    <property type="evidence" value="ECO:0007669"/>
    <property type="project" value="UniProtKB-UniRule"/>
</dbReference>
<keyword evidence="8" id="KW-1185">Reference proteome</keyword>
<keyword evidence="2 6" id="KW-0479">Metal-binding</keyword>
<dbReference type="Pfam" id="PF03101">
    <property type="entry name" value="FAR1"/>
    <property type="match status" value="2"/>
</dbReference>
<dbReference type="GO" id="GO:0005634">
    <property type="term" value="C:nucleus"/>
    <property type="evidence" value="ECO:0007669"/>
    <property type="project" value="UniProtKB-SubCell"/>
</dbReference>
<keyword evidence="4 6" id="KW-0862">Zinc</keyword>
<dbReference type="Pfam" id="PF10551">
    <property type="entry name" value="MULE"/>
    <property type="match status" value="1"/>
</dbReference>
<evidence type="ECO:0000313" key="15">
    <source>
        <dbReference type="RefSeq" id="XP_071937873.1"/>
    </source>
</evidence>
<dbReference type="PANTHER" id="PTHR31669">
    <property type="entry name" value="PROTEIN FAR1-RELATED SEQUENCE 10-RELATED"/>
    <property type="match status" value="1"/>
</dbReference>